<evidence type="ECO:0000313" key="6">
    <source>
        <dbReference type="EMBL" id="CAL1545228.1"/>
    </source>
</evidence>
<comment type="similarity">
    <text evidence="3">Belongs to the TGF-beta family.</text>
</comment>
<feature type="domain" description="TGF-beta family profile" evidence="5">
    <location>
        <begin position="354"/>
        <end position="478"/>
    </location>
</feature>
<organism evidence="6 7">
    <name type="scientific">Lymnaea stagnalis</name>
    <name type="common">Great pond snail</name>
    <name type="synonym">Helix stagnalis</name>
    <dbReference type="NCBI Taxonomy" id="6523"/>
    <lineage>
        <taxon>Eukaryota</taxon>
        <taxon>Metazoa</taxon>
        <taxon>Spiralia</taxon>
        <taxon>Lophotrochozoa</taxon>
        <taxon>Mollusca</taxon>
        <taxon>Gastropoda</taxon>
        <taxon>Heterobranchia</taxon>
        <taxon>Euthyneura</taxon>
        <taxon>Panpulmonata</taxon>
        <taxon>Hygrophila</taxon>
        <taxon>Lymnaeoidea</taxon>
        <taxon>Lymnaeidae</taxon>
        <taxon>Lymnaea</taxon>
    </lineage>
</organism>
<dbReference type="InterPro" id="IPR001839">
    <property type="entry name" value="TGF-b_C"/>
</dbReference>
<evidence type="ECO:0000259" key="5">
    <source>
        <dbReference type="PROSITE" id="PS51362"/>
    </source>
</evidence>
<keyword evidence="3" id="KW-0339">Growth factor</keyword>
<evidence type="ECO:0000256" key="1">
    <source>
        <dbReference type="ARBA" id="ARBA00004613"/>
    </source>
</evidence>
<gene>
    <name evidence="6" type="ORF">GSLYS_00018711001</name>
</gene>
<evidence type="ECO:0000256" key="4">
    <source>
        <dbReference type="SAM" id="MobiDB-lite"/>
    </source>
</evidence>
<dbReference type="InterPro" id="IPR029034">
    <property type="entry name" value="Cystine-knot_cytokine"/>
</dbReference>
<dbReference type="Proteomes" id="UP001497497">
    <property type="component" value="Unassembled WGS sequence"/>
</dbReference>
<dbReference type="SUPFAM" id="SSF57501">
    <property type="entry name" value="Cystine-knot cytokines"/>
    <property type="match status" value="1"/>
</dbReference>
<keyword evidence="2" id="KW-0964">Secreted</keyword>
<name>A0AAV2IJR9_LYMST</name>
<accession>A0AAV2IJR9</accession>
<dbReference type="GO" id="GO:0008083">
    <property type="term" value="F:growth factor activity"/>
    <property type="evidence" value="ECO:0007669"/>
    <property type="project" value="UniProtKB-KW"/>
</dbReference>
<evidence type="ECO:0000256" key="2">
    <source>
        <dbReference type="ARBA" id="ARBA00022525"/>
    </source>
</evidence>
<evidence type="ECO:0000256" key="3">
    <source>
        <dbReference type="RuleBase" id="RU000354"/>
    </source>
</evidence>
<feature type="compositionally biased region" description="Polar residues" evidence="4">
    <location>
        <begin position="268"/>
        <end position="281"/>
    </location>
</feature>
<dbReference type="AlphaFoldDB" id="A0AAV2IJR9"/>
<reference evidence="6 7" key="1">
    <citation type="submission" date="2024-04" db="EMBL/GenBank/DDBJ databases">
        <authorList>
            <consortium name="Genoscope - CEA"/>
            <person name="William W."/>
        </authorList>
    </citation>
    <scope>NUCLEOTIDE SEQUENCE [LARGE SCALE GENOMIC DNA]</scope>
</reference>
<proteinExistence type="inferred from homology"/>
<dbReference type="EMBL" id="CAXITT010000689">
    <property type="protein sequence ID" value="CAL1545228.1"/>
    <property type="molecule type" value="Genomic_DNA"/>
</dbReference>
<feature type="region of interest" description="Disordered" evidence="4">
    <location>
        <begin position="264"/>
        <end position="312"/>
    </location>
</feature>
<keyword evidence="7" id="KW-1185">Reference proteome</keyword>
<feature type="compositionally biased region" description="Basic and acidic residues" evidence="4">
    <location>
        <begin position="292"/>
        <end position="308"/>
    </location>
</feature>
<dbReference type="PROSITE" id="PS51362">
    <property type="entry name" value="TGF_BETA_2"/>
    <property type="match status" value="1"/>
</dbReference>
<dbReference type="Gene3D" id="2.10.90.10">
    <property type="entry name" value="Cystine-knot cytokines"/>
    <property type="match status" value="1"/>
</dbReference>
<evidence type="ECO:0000313" key="7">
    <source>
        <dbReference type="Proteomes" id="UP001497497"/>
    </source>
</evidence>
<sequence>MILSWRVLPERSRTVLVLLTLLAIVAIQYVLGSQHIPKNPQNPRQKVKFSRDFRKVSDILGNRGYHYMKKLVSALDEQLKDCDDKGDASVRHWAIQGYKPDYFDQVTDSVTFKPSRFNLDSNCNVSHIEFLLPLVRSDTKDRVWTIRVNGQKHTRFGGTVGMERVAIFNLTGTRVPESHAQNFKISLTPSAFRGHHPMQSALFIYCNINATVLNKLQAHHQRQGRSRLPANLDQVKRNFEDLMENVKVTSGLQLTEDKFEAPCDEQTKSCPKTNLETSGSHEANFVTGGRNEISHPDNELRSLPDNKGDLPSSRQSAVAMAVEDINTLPSARQERAPLEDGLNISDDRARVLPRKRRSSRRKDVKDKACACRREELWVSLPNALKHMRIVGSWRTTDLGRCEGSCSHALTLDAINENITAHAVLLNSHKNPDVAGNVTCAAHKMESVPLLTSHAVNGVYRFLKMTILQNLRILSCRCV</sequence>
<dbReference type="Pfam" id="PF00019">
    <property type="entry name" value="TGF_beta"/>
    <property type="match status" value="1"/>
</dbReference>
<dbReference type="GO" id="GO:0005576">
    <property type="term" value="C:extracellular region"/>
    <property type="evidence" value="ECO:0007669"/>
    <property type="project" value="UniProtKB-SubCell"/>
</dbReference>
<comment type="caution">
    <text evidence="6">The sequence shown here is derived from an EMBL/GenBank/DDBJ whole genome shotgun (WGS) entry which is preliminary data.</text>
</comment>
<comment type="subcellular location">
    <subcellularLocation>
        <location evidence="1">Secreted</location>
    </subcellularLocation>
</comment>
<protein>
    <recommendedName>
        <fullName evidence="5">TGF-beta family profile domain-containing protein</fullName>
    </recommendedName>
</protein>